<evidence type="ECO:0000256" key="5">
    <source>
        <dbReference type="PIRSR" id="PIRSR602403-1"/>
    </source>
</evidence>
<dbReference type="Proteomes" id="UP000650833">
    <property type="component" value="Unassembled WGS sequence"/>
</dbReference>
<evidence type="ECO:0000313" key="8">
    <source>
        <dbReference type="Proteomes" id="UP000650833"/>
    </source>
</evidence>
<name>A0A8H7QIS0_9FUNG</name>
<evidence type="ECO:0000256" key="1">
    <source>
        <dbReference type="ARBA" id="ARBA00001971"/>
    </source>
</evidence>
<dbReference type="InterPro" id="IPR036396">
    <property type="entry name" value="Cyt_P450_sf"/>
</dbReference>
<comment type="caution">
    <text evidence="7">The sequence shown here is derived from an EMBL/GenBank/DDBJ whole genome shotgun (WGS) entry which is preliminary data.</text>
</comment>
<accession>A0A8H7QIS0</accession>
<feature type="binding site" description="axial binding residue" evidence="5">
    <location>
        <position position="458"/>
    </location>
    <ligand>
        <name>heme</name>
        <dbReference type="ChEBI" id="CHEBI:30413"/>
    </ligand>
    <ligandPart>
        <name>Fe</name>
        <dbReference type="ChEBI" id="CHEBI:18248"/>
    </ligandPart>
</feature>
<dbReference type="OrthoDB" id="1844152at2759"/>
<comment type="cofactor">
    <cofactor evidence="1 5">
        <name>heme</name>
        <dbReference type="ChEBI" id="CHEBI:30413"/>
    </cofactor>
</comment>
<dbReference type="PRINTS" id="PR00465">
    <property type="entry name" value="EP450IV"/>
</dbReference>
<protein>
    <recommendedName>
        <fullName evidence="9">Cytochrome P450</fullName>
    </recommendedName>
</protein>
<evidence type="ECO:0000313" key="7">
    <source>
        <dbReference type="EMBL" id="KAG2193263.1"/>
    </source>
</evidence>
<keyword evidence="4 5" id="KW-0408">Iron</keyword>
<evidence type="ECO:0000256" key="4">
    <source>
        <dbReference type="ARBA" id="ARBA00023004"/>
    </source>
</evidence>
<proteinExistence type="inferred from homology"/>
<dbReference type="SUPFAM" id="SSF48264">
    <property type="entry name" value="Cytochrome P450"/>
    <property type="match status" value="1"/>
</dbReference>
<keyword evidence="3 5" id="KW-0479">Metal-binding</keyword>
<dbReference type="CDD" id="cd11041">
    <property type="entry name" value="CYP503A1-like"/>
    <property type="match status" value="1"/>
</dbReference>
<dbReference type="PROSITE" id="PS00086">
    <property type="entry name" value="CYTOCHROME_P450"/>
    <property type="match status" value="1"/>
</dbReference>
<organism evidence="7 8">
    <name type="scientific">Mucor plumbeus</name>
    <dbReference type="NCBI Taxonomy" id="97098"/>
    <lineage>
        <taxon>Eukaryota</taxon>
        <taxon>Fungi</taxon>
        <taxon>Fungi incertae sedis</taxon>
        <taxon>Mucoromycota</taxon>
        <taxon>Mucoromycotina</taxon>
        <taxon>Mucoromycetes</taxon>
        <taxon>Mucorales</taxon>
        <taxon>Mucorineae</taxon>
        <taxon>Mucoraceae</taxon>
        <taxon>Mucor</taxon>
    </lineage>
</organism>
<dbReference type="Gene3D" id="1.10.630.10">
    <property type="entry name" value="Cytochrome P450"/>
    <property type="match status" value="1"/>
</dbReference>
<dbReference type="GO" id="GO:0020037">
    <property type="term" value="F:heme binding"/>
    <property type="evidence" value="ECO:0007669"/>
    <property type="project" value="InterPro"/>
</dbReference>
<dbReference type="PANTHER" id="PTHR46206">
    <property type="entry name" value="CYTOCHROME P450"/>
    <property type="match status" value="1"/>
</dbReference>
<reference evidence="7" key="1">
    <citation type="submission" date="2020-12" db="EMBL/GenBank/DDBJ databases">
        <title>Metabolic potential, ecology and presence of endohyphal bacteria is reflected in genomic diversity of Mucoromycotina.</title>
        <authorList>
            <person name="Muszewska A."/>
            <person name="Okrasinska A."/>
            <person name="Steczkiewicz K."/>
            <person name="Drgas O."/>
            <person name="Orlowska M."/>
            <person name="Perlinska-Lenart U."/>
            <person name="Aleksandrzak-Piekarczyk T."/>
            <person name="Szatraj K."/>
            <person name="Zielenkiewicz U."/>
            <person name="Pilsyk S."/>
            <person name="Malc E."/>
            <person name="Mieczkowski P."/>
            <person name="Kruszewska J.S."/>
            <person name="Biernat P."/>
            <person name="Pawlowska J."/>
        </authorList>
    </citation>
    <scope>NUCLEOTIDE SEQUENCE</scope>
    <source>
        <strain evidence="7">CBS 226.32</strain>
    </source>
</reference>
<keyword evidence="6" id="KW-0560">Oxidoreductase</keyword>
<dbReference type="GO" id="GO:0016705">
    <property type="term" value="F:oxidoreductase activity, acting on paired donors, with incorporation or reduction of molecular oxygen"/>
    <property type="evidence" value="ECO:0007669"/>
    <property type="project" value="InterPro"/>
</dbReference>
<comment type="similarity">
    <text evidence="2 6">Belongs to the cytochrome P450 family.</text>
</comment>
<dbReference type="Pfam" id="PF00067">
    <property type="entry name" value="p450"/>
    <property type="match status" value="1"/>
</dbReference>
<keyword evidence="5 6" id="KW-0349">Heme</keyword>
<sequence length="510" mass="57719">MSSLLSDKRIEHTAAAIGSIAIAVALVKTTLALVKSKDDTLPLVPYRFPFIGSTFSYYKNPVQFVKINTEKFGSVFRMHLHGAVTTVVGAKDAPEVFNNPHLNFVASQNRFFNSAFFEGPGQHTLPDKALQYAIVKHLTPNLNEYSPRAFQQFLQEVDSKELENEFTLPSLLPFFRRFVSKYSASAFVGLRMCQDENLISAFEHAVADVGAEFRPGPLRVIFPWLNSFYINYLFPKMGAIKKYRALIKTSLNTEIAKRTIEQSQEGYDDDKNKDILGYLLKAHPHEIDDDHLESLTTIFLITVFVAIHTTSEALTYIIYCLVKYPEYIPELRQEQEEAIIAEDAANDSENDVVYTPAIYRRLIKLDSFIRECMRTRMTIIGLAHTNISEDNIVLKSGAIVKPGHEVFINTFHVHHDEENQAGFDDLETFNGFRFVGKDKLAAKSAQDNISFGMGKRACPGRWFALHQIKGIVSYFVKNYEMSAKSEIQIMNSATENYVGSPNGIVQFTKI</sequence>
<gene>
    <name evidence="7" type="ORF">INT46_002630</name>
</gene>
<keyword evidence="6" id="KW-0503">Monooxygenase</keyword>
<dbReference type="AlphaFoldDB" id="A0A8H7QIS0"/>
<evidence type="ECO:0000256" key="6">
    <source>
        <dbReference type="RuleBase" id="RU000461"/>
    </source>
</evidence>
<keyword evidence="8" id="KW-1185">Reference proteome</keyword>
<dbReference type="EMBL" id="JAEPRC010000661">
    <property type="protein sequence ID" value="KAG2193263.1"/>
    <property type="molecule type" value="Genomic_DNA"/>
</dbReference>
<dbReference type="InterPro" id="IPR002403">
    <property type="entry name" value="Cyt_P450_E_grp-IV"/>
</dbReference>
<evidence type="ECO:0000256" key="2">
    <source>
        <dbReference type="ARBA" id="ARBA00010617"/>
    </source>
</evidence>
<dbReference type="InterPro" id="IPR001128">
    <property type="entry name" value="Cyt_P450"/>
</dbReference>
<dbReference type="GO" id="GO:0004497">
    <property type="term" value="F:monooxygenase activity"/>
    <property type="evidence" value="ECO:0007669"/>
    <property type="project" value="UniProtKB-KW"/>
</dbReference>
<evidence type="ECO:0008006" key="9">
    <source>
        <dbReference type="Google" id="ProtNLM"/>
    </source>
</evidence>
<evidence type="ECO:0000256" key="3">
    <source>
        <dbReference type="ARBA" id="ARBA00022723"/>
    </source>
</evidence>
<dbReference type="GO" id="GO:0005506">
    <property type="term" value="F:iron ion binding"/>
    <property type="evidence" value="ECO:0007669"/>
    <property type="project" value="InterPro"/>
</dbReference>
<dbReference type="InterPro" id="IPR017972">
    <property type="entry name" value="Cyt_P450_CS"/>
</dbReference>